<evidence type="ECO:0000313" key="1">
    <source>
        <dbReference type="EMBL" id="ATW26442.1"/>
    </source>
</evidence>
<dbReference type="AlphaFoldDB" id="A0A3G1KVH0"/>
<evidence type="ECO:0000313" key="2">
    <source>
        <dbReference type="Proteomes" id="UP000323521"/>
    </source>
</evidence>
<gene>
    <name evidence="1" type="ORF">DCMF_18310</name>
</gene>
<protein>
    <submittedName>
        <fullName evidence="1">Uncharacterized protein</fullName>
    </submittedName>
</protein>
<proteinExistence type="predicted"/>
<organism evidence="1 2">
    <name type="scientific">Formimonas warabiya</name>
    <dbReference type="NCBI Taxonomy" id="1761012"/>
    <lineage>
        <taxon>Bacteria</taxon>
        <taxon>Bacillati</taxon>
        <taxon>Bacillota</taxon>
        <taxon>Clostridia</taxon>
        <taxon>Eubacteriales</taxon>
        <taxon>Peptococcaceae</taxon>
        <taxon>Candidatus Formimonas</taxon>
    </lineage>
</organism>
<dbReference type="EMBL" id="CP017634">
    <property type="protein sequence ID" value="ATW26442.1"/>
    <property type="molecule type" value="Genomic_DNA"/>
</dbReference>
<sequence>MKRFPGSGRGTFFYCGNNSFHLEAKAETIVSTGDIDLNKILGSQGMICWHEICSETLIKN</sequence>
<name>A0A3G1KVH0_FORW1</name>
<dbReference type="KEGG" id="fwa:DCMF_18310"/>
<accession>A0A3G1KVH0</accession>
<dbReference type="Proteomes" id="UP000323521">
    <property type="component" value="Chromosome"/>
</dbReference>
<keyword evidence="2" id="KW-1185">Reference proteome</keyword>
<reference evidence="1 2" key="1">
    <citation type="submission" date="2016-10" db="EMBL/GenBank/DDBJ databases">
        <title>Complete Genome Sequence of Peptococcaceae strain DCMF.</title>
        <authorList>
            <person name="Edwards R.J."/>
            <person name="Holland S.I."/>
            <person name="Deshpande N.P."/>
            <person name="Wong Y.K."/>
            <person name="Ertan H."/>
            <person name="Manefield M."/>
            <person name="Russell T.L."/>
            <person name="Lee M.J."/>
        </authorList>
    </citation>
    <scope>NUCLEOTIDE SEQUENCE [LARGE SCALE GENOMIC DNA]</scope>
    <source>
        <strain evidence="1 2">DCMF</strain>
    </source>
</reference>